<keyword evidence="6" id="KW-0915">Sodium</keyword>
<dbReference type="GO" id="GO:0015280">
    <property type="term" value="F:ligand-gated sodium channel activity"/>
    <property type="evidence" value="ECO:0007669"/>
    <property type="project" value="TreeGrafter"/>
</dbReference>
<keyword evidence="7 11" id="KW-0406">Ion transport</keyword>
<keyword evidence="14" id="KW-1185">Reference proteome</keyword>
<sequence length="531" mass="60092">MHGVPRLIRAKSTTARLFWMFVCLVAMSFFCVELAQLLGKYYSFPKKVTIEVLPLVVPFPAISLCNMRNLDTIVLNKLNRIFKEARDPLQWSDYTNDTFINAYMSVVSKYYPMFQMRDIDLKVFQTVLTRTTIATNIDRDLVSRAGVPFKEFIVTCRYSGQECDRERDFRQFFDSYYYNCFTFAPPEPEEPNSMLAEGLENGWTATVLSGSGMLDKNDEIRLIPGTHERFSPMSGTEGVRVVIHPPDTEPFPHTEGFDVPPGHAVTFGVRARKNVRIGTPHGNCSHANPFGTSNGADYRMMSCQKKCVQRSIVAQCGCKDISLPGHDAYPDVSFCSSDSDISPHCAFNATADCVRALYRVYDRFMCARNTTAKMSGNATASRLCGCYPPCLEVSYDVTYSLSKWPAESFDGEEAYVDIFRTERYPERFEGKEDAEKAALYGEFFDPSNRRVAMRNFARLNVYVADSNVLKTEETADYTESQLLSDIGGQLGLWVGISVITLAEVLELFLDVVRYFFSRHGPYRCVSGPIRE</sequence>
<evidence type="ECO:0000256" key="1">
    <source>
        <dbReference type="ARBA" id="ARBA00004141"/>
    </source>
</evidence>
<keyword evidence="3 11" id="KW-0894">Sodium channel</keyword>
<evidence type="ECO:0000256" key="7">
    <source>
        <dbReference type="ARBA" id="ARBA00023065"/>
    </source>
</evidence>
<evidence type="ECO:0000256" key="11">
    <source>
        <dbReference type="RuleBase" id="RU000679"/>
    </source>
</evidence>
<keyword evidence="9 11" id="KW-0739">Sodium transport</keyword>
<evidence type="ECO:0000256" key="12">
    <source>
        <dbReference type="SAM" id="Phobius"/>
    </source>
</evidence>
<dbReference type="EMBL" id="JAODUO010000840">
    <property type="protein sequence ID" value="KAK2173959.1"/>
    <property type="molecule type" value="Genomic_DNA"/>
</dbReference>
<dbReference type="PROSITE" id="PS01206">
    <property type="entry name" value="ASC"/>
    <property type="match status" value="1"/>
</dbReference>
<dbReference type="PANTHER" id="PTHR11690">
    <property type="entry name" value="AMILORIDE-SENSITIVE SODIUM CHANNEL-RELATED"/>
    <property type="match status" value="1"/>
</dbReference>
<evidence type="ECO:0000256" key="2">
    <source>
        <dbReference type="ARBA" id="ARBA00022448"/>
    </source>
</evidence>
<dbReference type="InterPro" id="IPR020903">
    <property type="entry name" value="ENaC_CS"/>
</dbReference>
<keyword evidence="5 12" id="KW-1133">Transmembrane helix</keyword>
<protein>
    <recommendedName>
        <fullName evidence="15">Amiloride-sensitive sodium channel</fullName>
    </recommendedName>
</protein>
<dbReference type="AlphaFoldDB" id="A0AAD9KLT7"/>
<keyword evidence="10 11" id="KW-0407">Ion channel</keyword>
<dbReference type="PRINTS" id="PR01078">
    <property type="entry name" value="AMINACHANNEL"/>
</dbReference>
<dbReference type="Proteomes" id="UP001209878">
    <property type="component" value="Unassembled WGS sequence"/>
</dbReference>
<keyword evidence="4 11" id="KW-0812">Transmembrane</keyword>
<organism evidence="13 14">
    <name type="scientific">Ridgeia piscesae</name>
    <name type="common">Tubeworm</name>
    <dbReference type="NCBI Taxonomy" id="27915"/>
    <lineage>
        <taxon>Eukaryota</taxon>
        <taxon>Metazoa</taxon>
        <taxon>Spiralia</taxon>
        <taxon>Lophotrochozoa</taxon>
        <taxon>Annelida</taxon>
        <taxon>Polychaeta</taxon>
        <taxon>Sedentaria</taxon>
        <taxon>Canalipalpata</taxon>
        <taxon>Sabellida</taxon>
        <taxon>Siboglinidae</taxon>
        <taxon>Ridgeia</taxon>
    </lineage>
</organism>
<evidence type="ECO:0008006" key="15">
    <source>
        <dbReference type="Google" id="ProtNLM"/>
    </source>
</evidence>
<keyword evidence="2 11" id="KW-0813">Transport</keyword>
<reference evidence="13" key="1">
    <citation type="journal article" date="2023" name="Mol. Biol. Evol.">
        <title>Third-Generation Sequencing Reveals the Adaptive Role of the Epigenome in Three Deep-Sea Polychaetes.</title>
        <authorList>
            <person name="Perez M."/>
            <person name="Aroh O."/>
            <person name="Sun Y."/>
            <person name="Lan Y."/>
            <person name="Juniper S.K."/>
            <person name="Young C.R."/>
            <person name="Angers B."/>
            <person name="Qian P.Y."/>
        </authorList>
    </citation>
    <scope>NUCLEOTIDE SEQUENCE</scope>
    <source>
        <strain evidence="13">R07B-5</strain>
    </source>
</reference>
<evidence type="ECO:0000256" key="4">
    <source>
        <dbReference type="ARBA" id="ARBA00022692"/>
    </source>
</evidence>
<dbReference type="Gene3D" id="2.60.470.10">
    <property type="entry name" value="Acid-sensing ion channels like domains"/>
    <property type="match status" value="1"/>
</dbReference>
<feature type="transmembrane region" description="Helical" evidence="12">
    <location>
        <begin position="17"/>
        <end position="38"/>
    </location>
</feature>
<dbReference type="PANTHER" id="PTHR11690:SF248">
    <property type="entry name" value="PICKPOCKET 17, ISOFORM A"/>
    <property type="match status" value="1"/>
</dbReference>
<keyword evidence="8 12" id="KW-0472">Membrane</keyword>
<evidence type="ECO:0000313" key="13">
    <source>
        <dbReference type="EMBL" id="KAK2173959.1"/>
    </source>
</evidence>
<evidence type="ECO:0000256" key="8">
    <source>
        <dbReference type="ARBA" id="ARBA00023136"/>
    </source>
</evidence>
<dbReference type="Pfam" id="PF00858">
    <property type="entry name" value="ASC"/>
    <property type="match status" value="1"/>
</dbReference>
<proteinExistence type="inferred from homology"/>
<comment type="similarity">
    <text evidence="11">Belongs to the amiloride-sensitive sodium channel (TC 1.A.6) family.</text>
</comment>
<evidence type="ECO:0000256" key="3">
    <source>
        <dbReference type="ARBA" id="ARBA00022461"/>
    </source>
</evidence>
<name>A0AAD9KLT7_RIDPI</name>
<evidence type="ECO:0000256" key="10">
    <source>
        <dbReference type="ARBA" id="ARBA00023303"/>
    </source>
</evidence>
<evidence type="ECO:0000256" key="6">
    <source>
        <dbReference type="ARBA" id="ARBA00023053"/>
    </source>
</evidence>
<evidence type="ECO:0000256" key="9">
    <source>
        <dbReference type="ARBA" id="ARBA00023201"/>
    </source>
</evidence>
<gene>
    <name evidence="13" type="ORF">NP493_841g02004</name>
</gene>
<comment type="caution">
    <text evidence="13">The sequence shown here is derived from an EMBL/GenBank/DDBJ whole genome shotgun (WGS) entry which is preliminary data.</text>
</comment>
<dbReference type="InterPro" id="IPR001873">
    <property type="entry name" value="ENaC"/>
</dbReference>
<dbReference type="Gene3D" id="1.10.287.770">
    <property type="entry name" value="YojJ-like"/>
    <property type="match status" value="1"/>
</dbReference>
<accession>A0AAD9KLT7</accession>
<evidence type="ECO:0000313" key="14">
    <source>
        <dbReference type="Proteomes" id="UP001209878"/>
    </source>
</evidence>
<evidence type="ECO:0000256" key="5">
    <source>
        <dbReference type="ARBA" id="ARBA00022989"/>
    </source>
</evidence>
<comment type="subcellular location">
    <subcellularLocation>
        <location evidence="1">Membrane</location>
        <topology evidence="1">Multi-pass membrane protein</topology>
    </subcellularLocation>
</comment>
<dbReference type="GO" id="GO:0005886">
    <property type="term" value="C:plasma membrane"/>
    <property type="evidence" value="ECO:0007669"/>
    <property type="project" value="TreeGrafter"/>
</dbReference>